<sequence>MPGDPNLITTTIMSSATQTTIPKPEEYQRLQLDPFKPILTLSRSITRPYQPSDADALAEKANSPLIARNMRNAFPSPYTCDDAKSWIQLATTTTSDNAVKHAFLPDPSVYLNYAIVSPKDGSFLGGIGLRPLTDIEHRTFELGYWLAEDAWGQGIMSELVQKFVGWAFHTFPDLLRLEANVYDYNIKSSRVLASAGFRQDGIRRSAGAKDGKIFDMLVFGMIGSDVQAENYDYQ</sequence>
<reference evidence="5" key="2">
    <citation type="submission" date="2023-05" db="EMBL/GenBank/DDBJ databases">
        <authorList>
            <consortium name="Lawrence Berkeley National Laboratory"/>
            <person name="Steindorff A."/>
            <person name="Hensen N."/>
            <person name="Bonometti L."/>
            <person name="Westerberg I."/>
            <person name="Brannstrom I.O."/>
            <person name="Guillou S."/>
            <person name="Cros-Aarteil S."/>
            <person name="Calhoun S."/>
            <person name="Haridas S."/>
            <person name="Kuo A."/>
            <person name="Mondo S."/>
            <person name="Pangilinan J."/>
            <person name="Riley R."/>
            <person name="Labutti K."/>
            <person name="Andreopoulos B."/>
            <person name="Lipzen A."/>
            <person name="Chen C."/>
            <person name="Yanf M."/>
            <person name="Daum C."/>
            <person name="Ng V."/>
            <person name="Clum A."/>
            <person name="Ohm R."/>
            <person name="Martin F."/>
            <person name="Silar P."/>
            <person name="Natvig D."/>
            <person name="Lalanne C."/>
            <person name="Gautier V."/>
            <person name="Ament-Velasquez S.L."/>
            <person name="Kruys A."/>
            <person name="Hutchinson M.I."/>
            <person name="Powell A.J."/>
            <person name="Barry K."/>
            <person name="Miller A.N."/>
            <person name="Grigoriev I.V."/>
            <person name="Debuchy R."/>
            <person name="Gladieux P."/>
            <person name="Thoren M.H."/>
            <person name="Johannesson H."/>
        </authorList>
    </citation>
    <scope>NUCLEOTIDE SEQUENCE</scope>
    <source>
        <strain evidence="5">PSN309</strain>
    </source>
</reference>
<organism evidence="5 6">
    <name type="scientific">Podospora australis</name>
    <dbReference type="NCBI Taxonomy" id="1536484"/>
    <lineage>
        <taxon>Eukaryota</taxon>
        <taxon>Fungi</taxon>
        <taxon>Dikarya</taxon>
        <taxon>Ascomycota</taxon>
        <taxon>Pezizomycotina</taxon>
        <taxon>Sordariomycetes</taxon>
        <taxon>Sordariomycetidae</taxon>
        <taxon>Sordariales</taxon>
        <taxon>Podosporaceae</taxon>
        <taxon>Podospora</taxon>
    </lineage>
</organism>
<dbReference type="GO" id="GO:0016747">
    <property type="term" value="F:acyltransferase activity, transferring groups other than amino-acyl groups"/>
    <property type="evidence" value="ECO:0007669"/>
    <property type="project" value="InterPro"/>
</dbReference>
<keyword evidence="6" id="KW-1185">Reference proteome</keyword>
<dbReference type="InterPro" id="IPR000182">
    <property type="entry name" value="GNAT_dom"/>
</dbReference>
<evidence type="ECO:0000256" key="1">
    <source>
        <dbReference type="ARBA" id="ARBA00022679"/>
    </source>
</evidence>
<dbReference type="EMBL" id="MU864351">
    <property type="protein sequence ID" value="KAK4193375.1"/>
    <property type="molecule type" value="Genomic_DNA"/>
</dbReference>
<feature type="domain" description="N-acetyltransferase" evidence="4">
    <location>
        <begin position="68"/>
        <end position="221"/>
    </location>
</feature>
<dbReference type="PANTHER" id="PTHR43792:SF8">
    <property type="entry name" value="[RIBOSOMAL PROTEIN US5]-ALANINE N-ACETYLTRANSFERASE"/>
    <property type="match status" value="1"/>
</dbReference>
<dbReference type="Gene3D" id="3.40.630.30">
    <property type="match status" value="1"/>
</dbReference>
<dbReference type="Pfam" id="PF13302">
    <property type="entry name" value="Acetyltransf_3"/>
    <property type="match status" value="1"/>
</dbReference>
<dbReference type="InterPro" id="IPR016181">
    <property type="entry name" value="Acyl_CoA_acyltransferase"/>
</dbReference>
<evidence type="ECO:0000313" key="6">
    <source>
        <dbReference type="Proteomes" id="UP001302126"/>
    </source>
</evidence>
<reference evidence="5" key="1">
    <citation type="journal article" date="2023" name="Mol. Phylogenet. Evol.">
        <title>Genome-scale phylogeny and comparative genomics of the fungal order Sordariales.</title>
        <authorList>
            <person name="Hensen N."/>
            <person name="Bonometti L."/>
            <person name="Westerberg I."/>
            <person name="Brannstrom I.O."/>
            <person name="Guillou S."/>
            <person name="Cros-Aarteil S."/>
            <person name="Calhoun S."/>
            <person name="Haridas S."/>
            <person name="Kuo A."/>
            <person name="Mondo S."/>
            <person name="Pangilinan J."/>
            <person name="Riley R."/>
            <person name="LaButti K."/>
            <person name="Andreopoulos B."/>
            <person name="Lipzen A."/>
            <person name="Chen C."/>
            <person name="Yan M."/>
            <person name="Daum C."/>
            <person name="Ng V."/>
            <person name="Clum A."/>
            <person name="Steindorff A."/>
            <person name="Ohm R.A."/>
            <person name="Martin F."/>
            <person name="Silar P."/>
            <person name="Natvig D.O."/>
            <person name="Lalanne C."/>
            <person name="Gautier V."/>
            <person name="Ament-Velasquez S.L."/>
            <person name="Kruys A."/>
            <person name="Hutchinson M.I."/>
            <person name="Powell A.J."/>
            <person name="Barry K."/>
            <person name="Miller A.N."/>
            <person name="Grigoriev I.V."/>
            <person name="Debuchy R."/>
            <person name="Gladieux P."/>
            <person name="Hiltunen Thoren M."/>
            <person name="Johannesson H."/>
        </authorList>
    </citation>
    <scope>NUCLEOTIDE SEQUENCE</scope>
    <source>
        <strain evidence="5">PSN309</strain>
    </source>
</reference>
<keyword evidence="1" id="KW-0808">Transferase</keyword>
<accession>A0AAN7APY9</accession>
<comment type="caution">
    <text evidence="5">The sequence shown here is derived from an EMBL/GenBank/DDBJ whole genome shotgun (WGS) entry which is preliminary data.</text>
</comment>
<dbReference type="InterPro" id="IPR051531">
    <property type="entry name" value="N-acetyltransferase"/>
</dbReference>
<evidence type="ECO:0000256" key="3">
    <source>
        <dbReference type="ARBA" id="ARBA00038502"/>
    </source>
</evidence>
<evidence type="ECO:0000256" key="2">
    <source>
        <dbReference type="ARBA" id="ARBA00023315"/>
    </source>
</evidence>
<name>A0AAN7APY9_9PEZI</name>
<dbReference type="PANTHER" id="PTHR43792">
    <property type="entry name" value="GNAT FAMILY, PUTATIVE (AFU_ORTHOLOGUE AFUA_3G00765)-RELATED-RELATED"/>
    <property type="match status" value="1"/>
</dbReference>
<proteinExistence type="inferred from homology"/>
<dbReference type="PROSITE" id="PS51186">
    <property type="entry name" value="GNAT"/>
    <property type="match status" value="1"/>
</dbReference>
<evidence type="ECO:0000259" key="4">
    <source>
        <dbReference type="PROSITE" id="PS51186"/>
    </source>
</evidence>
<comment type="similarity">
    <text evidence="3">Belongs to the acetyltransferase family. RimJ subfamily.</text>
</comment>
<dbReference type="Proteomes" id="UP001302126">
    <property type="component" value="Unassembled WGS sequence"/>
</dbReference>
<dbReference type="AlphaFoldDB" id="A0AAN7APY9"/>
<dbReference type="SUPFAM" id="SSF55729">
    <property type="entry name" value="Acyl-CoA N-acyltransferases (Nat)"/>
    <property type="match status" value="1"/>
</dbReference>
<protein>
    <submittedName>
        <fullName evidence="5">Acyl-CoA N-acyltransferase</fullName>
    </submittedName>
</protein>
<evidence type="ECO:0000313" key="5">
    <source>
        <dbReference type="EMBL" id="KAK4193375.1"/>
    </source>
</evidence>
<keyword evidence="2" id="KW-0012">Acyltransferase</keyword>
<gene>
    <name evidence="5" type="ORF">QBC35DRAFT_481400</name>
</gene>